<dbReference type="PANTHER" id="PTHR42047">
    <property type="entry name" value="PROTEIN, PUTATIVE (AFU_ORTHOLOGUE AFUA_6G03560)-RELATED"/>
    <property type="match status" value="1"/>
</dbReference>
<comment type="caution">
    <text evidence="2">The sequence shown here is derived from an EMBL/GenBank/DDBJ whole genome shotgun (WGS) entry which is preliminary data.</text>
</comment>
<evidence type="ECO:0000313" key="2">
    <source>
        <dbReference type="EMBL" id="KAF2088676.1"/>
    </source>
</evidence>
<dbReference type="EMBL" id="ML978716">
    <property type="protein sequence ID" value="KAF2088676.1"/>
    <property type="molecule type" value="Genomic_DNA"/>
</dbReference>
<accession>A0A9P4HY90</accession>
<sequence>MKAATVLAALPAVMASSFTGLSVRSGSPIQYGSINANGGAFYIGKPTQSYCPESVGDACPDGTYTVFSGGDDTLSMDVEVPGGQQVYIAPSGALTFTAPHSASMPEGSISNGFTLSEGTSFGYLSWTNGFVACPSANGSAPYQVFGAIPSLNTSSCLGFDFLASNATGVGAWEYE</sequence>
<gene>
    <name evidence="2" type="ORF">K490DRAFT_73039</name>
</gene>
<proteinExistence type="predicted"/>
<evidence type="ECO:0008006" key="4">
    <source>
        <dbReference type="Google" id="ProtNLM"/>
    </source>
</evidence>
<organism evidence="2 3">
    <name type="scientific">Saccharata proteae CBS 121410</name>
    <dbReference type="NCBI Taxonomy" id="1314787"/>
    <lineage>
        <taxon>Eukaryota</taxon>
        <taxon>Fungi</taxon>
        <taxon>Dikarya</taxon>
        <taxon>Ascomycota</taxon>
        <taxon>Pezizomycotina</taxon>
        <taxon>Dothideomycetes</taxon>
        <taxon>Dothideomycetes incertae sedis</taxon>
        <taxon>Botryosphaeriales</taxon>
        <taxon>Saccharataceae</taxon>
        <taxon>Saccharata</taxon>
    </lineage>
</organism>
<dbReference type="PANTHER" id="PTHR42047:SF1">
    <property type="entry name" value="PROTEIN, PUTATIVE (AFU_ORTHOLOGUE AFUA_6G03560)-RELATED"/>
    <property type="match status" value="1"/>
</dbReference>
<protein>
    <recommendedName>
        <fullName evidence="4">IgE-binding protein</fullName>
    </recommendedName>
</protein>
<dbReference type="OrthoDB" id="5430620at2759"/>
<dbReference type="InterPro" id="IPR052820">
    <property type="entry name" value="PhiA_domain"/>
</dbReference>
<evidence type="ECO:0000256" key="1">
    <source>
        <dbReference type="SAM" id="SignalP"/>
    </source>
</evidence>
<keyword evidence="1" id="KW-0732">Signal</keyword>
<feature type="signal peptide" evidence="1">
    <location>
        <begin position="1"/>
        <end position="15"/>
    </location>
</feature>
<dbReference type="AlphaFoldDB" id="A0A9P4HY90"/>
<evidence type="ECO:0000313" key="3">
    <source>
        <dbReference type="Proteomes" id="UP000799776"/>
    </source>
</evidence>
<feature type="chain" id="PRO_5040515522" description="IgE-binding protein" evidence="1">
    <location>
        <begin position="16"/>
        <end position="175"/>
    </location>
</feature>
<reference evidence="2" key="1">
    <citation type="journal article" date="2020" name="Stud. Mycol.">
        <title>101 Dothideomycetes genomes: a test case for predicting lifestyles and emergence of pathogens.</title>
        <authorList>
            <person name="Haridas S."/>
            <person name="Albert R."/>
            <person name="Binder M."/>
            <person name="Bloem J."/>
            <person name="Labutti K."/>
            <person name="Salamov A."/>
            <person name="Andreopoulos B."/>
            <person name="Baker S."/>
            <person name="Barry K."/>
            <person name="Bills G."/>
            <person name="Bluhm B."/>
            <person name="Cannon C."/>
            <person name="Castanera R."/>
            <person name="Culley D."/>
            <person name="Daum C."/>
            <person name="Ezra D."/>
            <person name="Gonzalez J."/>
            <person name="Henrissat B."/>
            <person name="Kuo A."/>
            <person name="Liang C."/>
            <person name="Lipzen A."/>
            <person name="Lutzoni F."/>
            <person name="Magnuson J."/>
            <person name="Mondo S."/>
            <person name="Nolan M."/>
            <person name="Ohm R."/>
            <person name="Pangilinan J."/>
            <person name="Park H.-J."/>
            <person name="Ramirez L."/>
            <person name="Alfaro M."/>
            <person name="Sun H."/>
            <person name="Tritt A."/>
            <person name="Yoshinaga Y."/>
            <person name="Zwiers L.-H."/>
            <person name="Turgeon B."/>
            <person name="Goodwin S."/>
            <person name="Spatafora J."/>
            <person name="Crous P."/>
            <person name="Grigoriev I."/>
        </authorList>
    </citation>
    <scope>NUCLEOTIDE SEQUENCE</scope>
    <source>
        <strain evidence="2">CBS 121410</strain>
    </source>
</reference>
<name>A0A9P4HY90_9PEZI</name>
<dbReference type="Proteomes" id="UP000799776">
    <property type="component" value="Unassembled WGS sequence"/>
</dbReference>
<keyword evidence="3" id="KW-1185">Reference proteome</keyword>